<reference evidence="10" key="1">
    <citation type="submission" date="2017-01" db="EMBL/GenBank/DDBJ databases">
        <authorList>
            <person name="Varghese N."/>
            <person name="Submissions S."/>
        </authorList>
    </citation>
    <scope>NUCLEOTIDE SEQUENCE [LARGE SCALE GENOMIC DNA]</scope>
    <source>
        <strain evidence="10">DSM 45196</strain>
    </source>
</reference>
<accession>A0A1N7LDF8</accession>
<keyword evidence="5 6" id="KW-0408">Iron</keyword>
<feature type="binding site" description="distal binding residue" evidence="8">
    <location>
        <position position="74"/>
    </location>
    <ligand>
        <name>heme</name>
        <dbReference type="ChEBI" id="CHEBI:30413"/>
    </ligand>
    <ligandPart>
        <name>Fe</name>
        <dbReference type="ChEBI" id="CHEBI:18248"/>
    </ligandPart>
</feature>
<dbReference type="EMBL" id="FTOD01000004">
    <property type="protein sequence ID" value="SIS71868.1"/>
    <property type="molecule type" value="Genomic_DNA"/>
</dbReference>
<feature type="binding site" description="covalent" evidence="8">
    <location>
        <position position="117"/>
    </location>
    <ligand>
        <name>heme</name>
        <dbReference type="ChEBI" id="CHEBI:30413"/>
    </ligand>
</feature>
<feature type="binding site" description="distal binding residue" evidence="8">
    <location>
        <position position="50"/>
    </location>
    <ligand>
        <name>heme</name>
        <dbReference type="ChEBI" id="CHEBI:30413"/>
    </ligand>
    <ligandPart>
        <name>Fe</name>
        <dbReference type="ChEBI" id="CHEBI:18248"/>
    </ligandPart>
</feature>
<name>A0A1N7LDF8_9BACL</name>
<dbReference type="InterPro" id="IPR016339">
    <property type="entry name" value="Hemoglobin_trunc_I"/>
</dbReference>
<dbReference type="InterPro" id="IPR009050">
    <property type="entry name" value="Globin-like_sf"/>
</dbReference>
<dbReference type="SUPFAM" id="SSF46458">
    <property type="entry name" value="Globin-like"/>
    <property type="match status" value="1"/>
</dbReference>
<organism evidence="9 10">
    <name type="scientific">Kroppenstedtia eburnea</name>
    <dbReference type="NCBI Taxonomy" id="714067"/>
    <lineage>
        <taxon>Bacteria</taxon>
        <taxon>Bacillati</taxon>
        <taxon>Bacillota</taxon>
        <taxon>Bacilli</taxon>
        <taxon>Bacillales</taxon>
        <taxon>Thermoactinomycetaceae</taxon>
        <taxon>Kroppenstedtia</taxon>
    </lineage>
</organism>
<evidence type="ECO:0000313" key="10">
    <source>
        <dbReference type="Proteomes" id="UP000186795"/>
    </source>
</evidence>
<comment type="similarity">
    <text evidence="1 6">Belongs to the truncated hemoglobin family. Group I subfamily.</text>
</comment>
<dbReference type="CDD" id="cd00454">
    <property type="entry name" value="TrHb1_N"/>
    <property type="match status" value="1"/>
</dbReference>
<dbReference type="GO" id="GO:0020037">
    <property type="term" value="F:heme binding"/>
    <property type="evidence" value="ECO:0007669"/>
    <property type="project" value="InterPro"/>
</dbReference>
<evidence type="ECO:0000256" key="5">
    <source>
        <dbReference type="ARBA" id="ARBA00023004"/>
    </source>
</evidence>
<sequence>MEKQAVSLYEKLGGQAAVEAVVEEFYKRILADDRINFLFDQTDMSRLKRHQVAFISFAVGGPNNYTGRSMQKAHKGLNISPEQFEAVATHLSESLATFDVDQESIDQVIEKVASLQHDVIGQ</sequence>
<dbReference type="RefSeq" id="WP_009711710.1">
    <property type="nucleotide sequence ID" value="NZ_CP048103.1"/>
</dbReference>
<dbReference type="GO" id="GO:0005344">
    <property type="term" value="F:oxygen carrier activity"/>
    <property type="evidence" value="ECO:0007669"/>
    <property type="project" value="UniProtKB-UniRule"/>
</dbReference>
<evidence type="ECO:0000256" key="2">
    <source>
        <dbReference type="ARBA" id="ARBA00022448"/>
    </source>
</evidence>
<keyword evidence="2 6" id="KW-0813">Transport</keyword>
<dbReference type="GO" id="GO:0019825">
    <property type="term" value="F:oxygen binding"/>
    <property type="evidence" value="ECO:0007669"/>
    <property type="project" value="InterPro"/>
</dbReference>
<evidence type="ECO:0000256" key="6">
    <source>
        <dbReference type="PIRNR" id="PIRNR002030"/>
    </source>
</evidence>
<keyword evidence="4 6" id="KW-0479">Metal-binding</keyword>
<dbReference type="PIRSF" id="PIRSF002030">
    <property type="entry name" value="Globin_Protozoa/Cyanobacteria"/>
    <property type="match status" value="1"/>
</dbReference>
<evidence type="ECO:0000256" key="8">
    <source>
        <dbReference type="PIRSR" id="PIRSR601486-1"/>
    </source>
</evidence>
<dbReference type="GO" id="GO:0046872">
    <property type="term" value="F:metal ion binding"/>
    <property type="evidence" value="ECO:0007669"/>
    <property type="project" value="UniProtKB-UniRule"/>
</dbReference>
<dbReference type="InterPro" id="IPR012292">
    <property type="entry name" value="Globin/Proto"/>
</dbReference>
<keyword evidence="6" id="KW-0561">Oxygen transport</keyword>
<dbReference type="Pfam" id="PF01152">
    <property type="entry name" value="Bac_globin"/>
    <property type="match status" value="1"/>
</dbReference>
<dbReference type="OrthoDB" id="9795814at2"/>
<evidence type="ECO:0000256" key="3">
    <source>
        <dbReference type="ARBA" id="ARBA00022617"/>
    </source>
</evidence>
<evidence type="ECO:0000256" key="4">
    <source>
        <dbReference type="ARBA" id="ARBA00022723"/>
    </source>
</evidence>
<comment type="cofactor">
    <cofactor evidence="7">
        <name>heme</name>
        <dbReference type="ChEBI" id="CHEBI:30413"/>
    </cofactor>
    <text evidence="7">Binds 1 heme group per subunit.</text>
</comment>
<dbReference type="AlphaFoldDB" id="A0A1N7LDF8"/>
<protein>
    <recommendedName>
        <fullName evidence="6">Group 1 truncated hemoglobin</fullName>
    </recommendedName>
</protein>
<keyword evidence="10" id="KW-1185">Reference proteome</keyword>
<evidence type="ECO:0000256" key="1">
    <source>
        <dbReference type="ARBA" id="ARBA00009660"/>
    </source>
</evidence>
<dbReference type="InterPro" id="IPR001486">
    <property type="entry name" value="Hemoglobin_trunc"/>
</dbReference>
<proteinExistence type="inferred from homology"/>
<dbReference type="Proteomes" id="UP000186795">
    <property type="component" value="Unassembled WGS sequence"/>
</dbReference>
<keyword evidence="3 6" id="KW-0349">Heme</keyword>
<gene>
    <name evidence="9" type="ORF">SAMN05421790_104107</name>
</gene>
<dbReference type="Gene3D" id="1.10.490.10">
    <property type="entry name" value="Globins"/>
    <property type="match status" value="1"/>
</dbReference>
<feature type="binding site" description="proximal binding residue" evidence="7">
    <location>
        <position position="74"/>
    </location>
    <ligand>
        <name>heme</name>
        <dbReference type="ChEBI" id="CHEBI:30413"/>
    </ligand>
    <ligandPart>
        <name>Fe</name>
        <dbReference type="ChEBI" id="CHEBI:18248"/>
    </ligandPart>
</feature>
<evidence type="ECO:0000256" key="7">
    <source>
        <dbReference type="PIRSR" id="PIRSR002030-1"/>
    </source>
</evidence>
<evidence type="ECO:0000313" key="9">
    <source>
        <dbReference type="EMBL" id="SIS71868.1"/>
    </source>
</evidence>